<evidence type="ECO:0000313" key="5">
    <source>
        <dbReference type="EMBL" id="MDL2398944.1"/>
    </source>
</evidence>
<feature type="chain" id="PRO_5046076739" evidence="4">
    <location>
        <begin position="26"/>
        <end position="444"/>
    </location>
</feature>
<dbReference type="InterPro" id="IPR050490">
    <property type="entry name" value="Bact_solute-bd_prot1"/>
</dbReference>
<protein>
    <submittedName>
        <fullName evidence="5">Sugar ABC transporter substrate-binding protein</fullName>
    </submittedName>
</protein>
<dbReference type="InterPro" id="IPR006059">
    <property type="entry name" value="SBP"/>
</dbReference>
<keyword evidence="3" id="KW-0574">Periplasm</keyword>
<evidence type="ECO:0000313" key="6">
    <source>
        <dbReference type="Proteomes" id="UP001172645"/>
    </source>
</evidence>
<name>A0ABT7JVJ6_9HYPH</name>
<proteinExistence type="inferred from homology"/>
<dbReference type="Gene3D" id="3.40.190.10">
    <property type="entry name" value="Periplasmic binding protein-like II"/>
    <property type="match status" value="1"/>
</dbReference>
<dbReference type="SUPFAM" id="SSF53850">
    <property type="entry name" value="Periplasmic binding protein-like II"/>
    <property type="match status" value="1"/>
</dbReference>
<keyword evidence="6" id="KW-1185">Reference proteome</keyword>
<evidence type="ECO:0000256" key="4">
    <source>
        <dbReference type="SAM" id="SignalP"/>
    </source>
</evidence>
<feature type="signal peptide" evidence="4">
    <location>
        <begin position="1"/>
        <end position="25"/>
    </location>
</feature>
<dbReference type="Proteomes" id="UP001172645">
    <property type="component" value="Unassembled WGS sequence"/>
</dbReference>
<accession>A0ABT7JVJ6</accession>
<dbReference type="CDD" id="cd13585">
    <property type="entry name" value="PBP2_TMBP_like"/>
    <property type="match status" value="1"/>
</dbReference>
<evidence type="ECO:0000256" key="1">
    <source>
        <dbReference type="ARBA" id="ARBA00004418"/>
    </source>
</evidence>
<keyword evidence="4" id="KW-0732">Signal</keyword>
<gene>
    <name evidence="5" type="ORF">PY649_08575</name>
</gene>
<dbReference type="PANTHER" id="PTHR43649:SF30">
    <property type="entry name" value="ABC TRANSPORTER SUBSTRATE-BINDING PROTEIN"/>
    <property type="match status" value="1"/>
</dbReference>
<dbReference type="EMBL" id="JARFYM010000004">
    <property type="protein sequence ID" value="MDL2398944.1"/>
    <property type="molecule type" value="Genomic_DNA"/>
</dbReference>
<dbReference type="Pfam" id="PF01547">
    <property type="entry name" value="SBP_bac_1"/>
    <property type="match status" value="1"/>
</dbReference>
<comment type="similarity">
    <text evidence="2">Belongs to the bacterial solute-binding protein 1 family.</text>
</comment>
<organism evidence="5 6">
    <name type="scientific">Rhizobium mayense</name>
    <dbReference type="NCBI Taxonomy" id="1312184"/>
    <lineage>
        <taxon>Bacteria</taxon>
        <taxon>Pseudomonadati</taxon>
        <taxon>Pseudomonadota</taxon>
        <taxon>Alphaproteobacteria</taxon>
        <taxon>Hyphomicrobiales</taxon>
        <taxon>Rhizobiaceae</taxon>
        <taxon>Rhizobium/Agrobacterium group</taxon>
        <taxon>Rhizobium</taxon>
    </lineage>
</organism>
<comment type="subcellular location">
    <subcellularLocation>
        <location evidence="1">Periplasm</location>
    </subcellularLocation>
</comment>
<evidence type="ECO:0000256" key="3">
    <source>
        <dbReference type="ARBA" id="ARBA00022764"/>
    </source>
</evidence>
<evidence type="ECO:0000256" key="2">
    <source>
        <dbReference type="ARBA" id="ARBA00008520"/>
    </source>
</evidence>
<reference evidence="5" key="1">
    <citation type="submission" date="2023-06" db="EMBL/GenBank/DDBJ databases">
        <title>Phylogenetic Diversity of Rhizobium strains.</title>
        <authorList>
            <person name="Moura F.T."/>
            <person name="Helene L.C.F."/>
            <person name="Hungria M."/>
        </authorList>
    </citation>
    <scope>NUCLEOTIDE SEQUENCE</scope>
    <source>
        <strain evidence="5">CCGE526</strain>
    </source>
</reference>
<comment type="caution">
    <text evidence="5">The sequence shown here is derived from an EMBL/GenBank/DDBJ whole genome shotgun (WGS) entry which is preliminary data.</text>
</comment>
<dbReference type="PANTHER" id="PTHR43649">
    <property type="entry name" value="ARABINOSE-BINDING PROTEIN-RELATED"/>
    <property type="match status" value="1"/>
</dbReference>
<sequence>MKKSWYAHLGIAISICSLWSYPAFAAETIRFLHNETDPPSIEYYNKAIADFEKQNPDIQVEMEAAGTDARLQKLTAAVRAHTMPDVIKILPEERDQLATNGYLEPIDDIVDSIGRSDFLDGLLVPVNGKVYDVPYTLGNFSVLWYRNDLLKQAGLAAPTNWDETLAAAQKLTKDGIFGYAFPGGQNRQTSQVFAALMWSAGGTFFDSDFNVTFNNPGTIKALEYMKKIAAFSPPGYASYSAGDMVNVFLSGKVAMEVYAARVPGNVAVNNRDLLPKMGAAAAPKGPAGVAAEFVSGNSYAIASAKGGAKHIEAAKKFLKFLMSKDQLTAFSLTAFPHFIPPLKSVQPGLIAAGSDSMGGHDEFAKLSFDISNGMDFNNEAGAKIVDGKIVRSGKINPYAGAVVARGIPALVLQRVLVNNESPESAAAWGAQQMEAVVRELKAKN</sequence>